<evidence type="ECO:0000313" key="3">
    <source>
        <dbReference type="Proteomes" id="UP001642260"/>
    </source>
</evidence>
<dbReference type="PANTHER" id="PTHR36333:SF1">
    <property type="entry name" value="DIMETHYLALLYL, ADENOSINE TRNA METHYLTHIOTRANSFERASE"/>
    <property type="match status" value="1"/>
</dbReference>
<gene>
    <name evidence="2" type="ORF">ERUC_LOCUS19792</name>
</gene>
<organism evidence="2 3">
    <name type="scientific">Eruca vesicaria subsp. sativa</name>
    <name type="common">Garden rocket</name>
    <name type="synonym">Eruca sativa</name>
    <dbReference type="NCBI Taxonomy" id="29727"/>
    <lineage>
        <taxon>Eukaryota</taxon>
        <taxon>Viridiplantae</taxon>
        <taxon>Streptophyta</taxon>
        <taxon>Embryophyta</taxon>
        <taxon>Tracheophyta</taxon>
        <taxon>Spermatophyta</taxon>
        <taxon>Magnoliopsida</taxon>
        <taxon>eudicotyledons</taxon>
        <taxon>Gunneridae</taxon>
        <taxon>Pentapetalae</taxon>
        <taxon>rosids</taxon>
        <taxon>malvids</taxon>
        <taxon>Brassicales</taxon>
        <taxon>Brassicaceae</taxon>
        <taxon>Brassiceae</taxon>
        <taxon>Eruca</taxon>
    </lineage>
</organism>
<sequence length="241" mass="27816">MASLSIGIAFANTVRTQTVRTIPRINTRRSKISCEWDPKGILGPAQTGHIARLEFKRRLERDSEAKEAFQKQLREERERRQALRESRVVPDTSAELIEYFLDTEAQEIEYEIARLRGRLNDEFFAQIRLEIGQIRFAVTKTAENEDRLIELESLQKALEEGIEAYDKMQKELMTATNSLTKILTSTDIKTTLLDMVEKNEINRSLLTLLDENIANAYRGNQKEAGDYMEKVRASVLKYLTV</sequence>
<keyword evidence="3" id="KW-1185">Reference proteome</keyword>
<accession>A0ABC8K6R4</accession>
<evidence type="ECO:0000313" key="2">
    <source>
        <dbReference type="EMBL" id="CAH8354037.1"/>
    </source>
</evidence>
<proteinExistence type="predicted"/>
<protein>
    <submittedName>
        <fullName evidence="2">Uncharacterized protein</fullName>
    </submittedName>
</protein>
<name>A0ABC8K6R4_ERUVS</name>
<reference evidence="2 3" key="1">
    <citation type="submission" date="2022-03" db="EMBL/GenBank/DDBJ databases">
        <authorList>
            <person name="Macdonald S."/>
            <person name="Ahmed S."/>
            <person name="Newling K."/>
        </authorList>
    </citation>
    <scope>NUCLEOTIDE SEQUENCE [LARGE SCALE GENOMIC DNA]</scope>
</reference>
<dbReference type="EMBL" id="CAKOAT010186489">
    <property type="protein sequence ID" value="CAH8354037.1"/>
    <property type="molecule type" value="Genomic_DNA"/>
</dbReference>
<dbReference type="Proteomes" id="UP001642260">
    <property type="component" value="Unassembled WGS sequence"/>
</dbReference>
<keyword evidence="1" id="KW-0175">Coiled coil</keyword>
<dbReference type="PANTHER" id="PTHR36333">
    <property type="entry name" value="DIMETHYLALLYL, ADENOSINE TRNA METHYLTHIOTRANSFERASE"/>
    <property type="match status" value="1"/>
</dbReference>
<feature type="coiled-coil region" evidence="1">
    <location>
        <begin position="56"/>
        <end position="86"/>
    </location>
</feature>
<dbReference type="AlphaFoldDB" id="A0ABC8K6R4"/>
<comment type="caution">
    <text evidence="2">The sequence shown here is derived from an EMBL/GenBank/DDBJ whole genome shotgun (WGS) entry which is preliminary data.</text>
</comment>
<evidence type="ECO:0000256" key="1">
    <source>
        <dbReference type="SAM" id="Coils"/>
    </source>
</evidence>